<accession>A0A1H0ZIM8</accession>
<feature type="transmembrane region" description="Helical" evidence="1">
    <location>
        <begin position="21"/>
        <end position="43"/>
    </location>
</feature>
<feature type="transmembrane region" description="Helical" evidence="1">
    <location>
        <begin position="111"/>
        <end position="130"/>
    </location>
</feature>
<dbReference type="AlphaFoldDB" id="A0A1H0ZIM8"/>
<reference evidence="3" key="1">
    <citation type="submission" date="2016-10" db="EMBL/GenBank/DDBJ databases">
        <authorList>
            <person name="Varghese N."/>
            <person name="Submissions S."/>
        </authorList>
    </citation>
    <scope>NUCLEOTIDE SEQUENCE [LARGE SCALE GENOMIC DNA]</scope>
    <source>
        <strain evidence="3">DSM 24767</strain>
    </source>
</reference>
<dbReference type="EMBL" id="FNLC01000001">
    <property type="protein sequence ID" value="SDQ27318.1"/>
    <property type="molecule type" value="Genomic_DNA"/>
</dbReference>
<dbReference type="STRING" id="1095778.SAMN04489842_0306"/>
<evidence type="ECO:0000313" key="2">
    <source>
        <dbReference type="EMBL" id="SDQ27318.1"/>
    </source>
</evidence>
<keyword evidence="1" id="KW-0472">Membrane</keyword>
<gene>
    <name evidence="2" type="ORF">SAMN04489842_0306</name>
</gene>
<keyword evidence="1" id="KW-1133">Transmembrane helix</keyword>
<protein>
    <submittedName>
        <fullName evidence="2">Uncharacterized protein</fullName>
    </submittedName>
</protein>
<keyword evidence="3" id="KW-1185">Reference proteome</keyword>
<dbReference type="RefSeq" id="WP_090376308.1">
    <property type="nucleotide sequence ID" value="NZ_FNLC01000001.1"/>
</dbReference>
<name>A0A1H0ZIM8_NATTX</name>
<organism evidence="2 3">
    <name type="scientific">Natronobacterium texcoconense</name>
    <dbReference type="NCBI Taxonomy" id="1095778"/>
    <lineage>
        <taxon>Archaea</taxon>
        <taxon>Methanobacteriati</taxon>
        <taxon>Methanobacteriota</taxon>
        <taxon>Stenosarchaea group</taxon>
        <taxon>Halobacteria</taxon>
        <taxon>Halobacteriales</taxon>
        <taxon>Natrialbaceae</taxon>
        <taxon>Natronobacterium</taxon>
    </lineage>
</organism>
<evidence type="ECO:0000313" key="3">
    <source>
        <dbReference type="Proteomes" id="UP000198848"/>
    </source>
</evidence>
<proteinExistence type="predicted"/>
<keyword evidence="1" id="KW-0812">Transmembrane</keyword>
<feature type="transmembrane region" description="Helical" evidence="1">
    <location>
        <begin position="55"/>
        <end position="74"/>
    </location>
</feature>
<sequence length="137" mass="15024">MSSAFPPTPRRPTIDDLERTLPWFRVVFGAIGLFFPRLLGRWYGLLADESESAEVAVRYACIRAIGLGFGQLIAPKGQRRAWNRVALAVDALDTAMVLHAGLRGKVPRRKAATMLCGTVFGVVVGLLARARDESEEV</sequence>
<dbReference type="Proteomes" id="UP000198848">
    <property type="component" value="Unassembled WGS sequence"/>
</dbReference>
<evidence type="ECO:0000256" key="1">
    <source>
        <dbReference type="SAM" id="Phobius"/>
    </source>
</evidence>
<dbReference type="OrthoDB" id="203573at2157"/>